<organism evidence="10 12">
    <name type="scientific">Fusobacterium nucleatum subsp. polymorphum</name>
    <name type="common">Fusobacterium polymorphum</name>
    <dbReference type="NCBI Taxonomy" id="76857"/>
    <lineage>
        <taxon>Bacteria</taxon>
        <taxon>Fusobacteriati</taxon>
        <taxon>Fusobacteriota</taxon>
        <taxon>Fusobacteriia</taxon>
        <taxon>Fusobacteriales</taxon>
        <taxon>Fusobacteriaceae</taxon>
        <taxon>Fusobacterium</taxon>
    </lineage>
</organism>
<gene>
    <name evidence="4" type="primary">truA</name>
    <name evidence="10" type="ORF">CBG56_02880</name>
    <name evidence="9" type="ORF">RO02_11515</name>
</gene>
<protein>
    <recommendedName>
        <fullName evidence="4">tRNA pseudouridine synthase A</fullName>
        <ecNumber evidence="4">5.4.99.12</ecNumber>
    </recommendedName>
    <alternativeName>
        <fullName evidence="4">tRNA pseudouridine(38-40) synthase</fullName>
    </alternativeName>
    <alternativeName>
        <fullName evidence="4">tRNA pseudouridylate synthase I</fullName>
    </alternativeName>
    <alternativeName>
        <fullName evidence="4">tRNA-uridine isomerase I</fullName>
    </alternativeName>
</protein>
<evidence type="ECO:0000256" key="5">
    <source>
        <dbReference type="PIRSR" id="PIRSR001430-1"/>
    </source>
</evidence>
<name>A0A0S2ZQW1_FUSNP</name>
<feature type="active site" description="Nucleophile" evidence="4 5">
    <location>
        <position position="56"/>
    </location>
</feature>
<dbReference type="InterPro" id="IPR020097">
    <property type="entry name" value="PsdUridine_synth_TruA_a/b_dom"/>
</dbReference>
<dbReference type="GO" id="GO:0031119">
    <property type="term" value="P:tRNA pseudouridine synthesis"/>
    <property type="evidence" value="ECO:0007669"/>
    <property type="project" value="UniProtKB-UniRule"/>
</dbReference>
<comment type="subunit">
    <text evidence="4">Homodimer.</text>
</comment>
<dbReference type="PIRSF" id="PIRSF001430">
    <property type="entry name" value="tRNA_psdUrid_synth"/>
    <property type="match status" value="1"/>
</dbReference>
<evidence type="ECO:0000256" key="6">
    <source>
        <dbReference type="PIRSR" id="PIRSR001430-2"/>
    </source>
</evidence>
<feature type="domain" description="Pseudouridine synthase I TruA alpha/beta" evidence="8">
    <location>
        <begin position="13"/>
        <end position="106"/>
    </location>
</feature>
<evidence type="ECO:0000313" key="10">
    <source>
        <dbReference type="EMBL" id="PHI17085.1"/>
    </source>
</evidence>
<feature type="binding site" evidence="4 6">
    <location>
        <position position="114"/>
    </location>
    <ligand>
        <name>substrate</name>
    </ligand>
</feature>
<dbReference type="NCBIfam" id="TIGR00071">
    <property type="entry name" value="hisT_truA"/>
    <property type="match status" value="1"/>
</dbReference>
<dbReference type="Gene3D" id="3.30.70.580">
    <property type="entry name" value="Pseudouridine synthase I, catalytic domain, N-terminal subdomain"/>
    <property type="match status" value="1"/>
</dbReference>
<dbReference type="Proteomes" id="UP000224507">
    <property type="component" value="Unassembled WGS sequence"/>
</dbReference>
<dbReference type="PANTHER" id="PTHR11142">
    <property type="entry name" value="PSEUDOURIDYLATE SYNTHASE"/>
    <property type="match status" value="1"/>
</dbReference>
<evidence type="ECO:0000259" key="8">
    <source>
        <dbReference type="Pfam" id="PF01416"/>
    </source>
</evidence>
<dbReference type="EMBL" id="NIRO01000002">
    <property type="protein sequence ID" value="PHI17085.1"/>
    <property type="molecule type" value="Genomic_DNA"/>
</dbReference>
<dbReference type="InterPro" id="IPR020103">
    <property type="entry name" value="PsdUridine_synth_cat_dom_sf"/>
</dbReference>
<reference evidence="10 12" key="2">
    <citation type="submission" date="2017-06" db="EMBL/GenBank/DDBJ databases">
        <title>Draft genome sequence of Fusobacterium nucleatum subsp. polymorphum KCOM 1274 (=ChDC F309).</title>
        <authorList>
            <person name="Kook J.-K."/>
            <person name="Park S.-N."/>
            <person name="Lim Y.K."/>
            <person name="Roh H."/>
        </authorList>
    </citation>
    <scope>NUCLEOTIDE SEQUENCE [LARGE SCALE GENOMIC DNA]</scope>
    <source>
        <strain evidence="10">KCOM 1274</strain>
        <strain evidence="12">KCOM 1274 (ChDC F309)</strain>
    </source>
</reference>
<sequence>MLMGRKNIKIEFRYDGSRYYGFQRQPNKITVQGEIEKILRIVTKEEINLISAGRTDRGVHANHQVSNFYTSSNIPIEKYKYLLTRALPNDIDILSVEEVDENFNARHNAKMREYVYIISWEKNPFEARHCKFVKEKIVAEKLEKIFSDFIGVHDFKNFRLSDCVSKVTIREIYQIEVKYFGDSKIKIYIKGSAFLKSQVRIMVGTVLEIYYGRLPENHIKLMLNDFTREYKKNLVEAEGLYLNKIEY</sequence>
<keyword evidence="2 4" id="KW-0819">tRNA processing</keyword>
<comment type="function">
    <text evidence="4">Formation of pseudouridine at positions 38, 39 and 40 in the anticodon stem and loop of transfer RNAs.</text>
</comment>
<dbReference type="Proteomes" id="UP000067061">
    <property type="component" value="Chromosome"/>
</dbReference>
<evidence type="ECO:0000256" key="7">
    <source>
        <dbReference type="RuleBase" id="RU003792"/>
    </source>
</evidence>
<dbReference type="InterPro" id="IPR020094">
    <property type="entry name" value="TruA/RsuA/RluB/E/F_N"/>
</dbReference>
<dbReference type="InterPro" id="IPR001406">
    <property type="entry name" value="PsdUridine_synth_TruA"/>
</dbReference>
<feature type="domain" description="Pseudouridine synthase I TruA alpha/beta" evidence="8">
    <location>
        <begin position="147"/>
        <end position="247"/>
    </location>
</feature>
<comment type="caution">
    <text evidence="4">Lacks conserved residue(s) required for the propagation of feature annotation.</text>
</comment>
<dbReference type="PANTHER" id="PTHR11142:SF0">
    <property type="entry name" value="TRNA PSEUDOURIDINE SYNTHASE-LIKE 1"/>
    <property type="match status" value="1"/>
</dbReference>
<dbReference type="EC" id="5.4.99.12" evidence="4"/>
<dbReference type="EMBL" id="CP013121">
    <property type="protein sequence ID" value="ALM95179.1"/>
    <property type="molecule type" value="Genomic_DNA"/>
</dbReference>
<dbReference type="Pfam" id="PF01416">
    <property type="entry name" value="PseudoU_synth_1"/>
    <property type="match status" value="2"/>
</dbReference>
<dbReference type="GO" id="GO:0160147">
    <property type="term" value="F:tRNA pseudouridine(38-40) synthase activity"/>
    <property type="evidence" value="ECO:0007669"/>
    <property type="project" value="UniProtKB-EC"/>
</dbReference>
<evidence type="ECO:0000313" key="11">
    <source>
        <dbReference type="Proteomes" id="UP000067061"/>
    </source>
</evidence>
<evidence type="ECO:0000256" key="2">
    <source>
        <dbReference type="ARBA" id="ARBA00022694"/>
    </source>
</evidence>
<comment type="catalytic activity">
    <reaction evidence="4 7">
        <text>uridine(38/39/40) in tRNA = pseudouridine(38/39/40) in tRNA</text>
        <dbReference type="Rhea" id="RHEA:22376"/>
        <dbReference type="Rhea" id="RHEA-COMP:10085"/>
        <dbReference type="Rhea" id="RHEA-COMP:10087"/>
        <dbReference type="ChEBI" id="CHEBI:65314"/>
        <dbReference type="ChEBI" id="CHEBI:65315"/>
        <dbReference type="EC" id="5.4.99.12"/>
    </reaction>
</comment>
<evidence type="ECO:0000256" key="4">
    <source>
        <dbReference type="HAMAP-Rule" id="MF_00171"/>
    </source>
</evidence>
<evidence type="ECO:0000256" key="1">
    <source>
        <dbReference type="ARBA" id="ARBA00009375"/>
    </source>
</evidence>
<dbReference type="SUPFAM" id="SSF55120">
    <property type="entry name" value="Pseudouridine synthase"/>
    <property type="match status" value="1"/>
</dbReference>
<reference evidence="9 11" key="1">
    <citation type="submission" date="2015-11" db="EMBL/GenBank/DDBJ databases">
        <authorList>
            <person name="Kook J.-K."/>
            <person name="Park S.-N."/>
            <person name="Lim Y.K."/>
            <person name="Jo E."/>
        </authorList>
    </citation>
    <scope>NUCLEOTIDE SEQUENCE [LARGE SCALE GENOMIC DNA]</scope>
    <source>
        <strain evidence="9 11">ChDC F306</strain>
    </source>
</reference>
<evidence type="ECO:0000256" key="3">
    <source>
        <dbReference type="ARBA" id="ARBA00023235"/>
    </source>
</evidence>
<dbReference type="AlphaFoldDB" id="A0A0S2ZQW1"/>
<dbReference type="InterPro" id="IPR020095">
    <property type="entry name" value="PsdUridine_synth_TruA_C"/>
</dbReference>
<dbReference type="Gene3D" id="3.30.70.660">
    <property type="entry name" value="Pseudouridine synthase I, catalytic domain, C-terminal subdomain"/>
    <property type="match status" value="1"/>
</dbReference>
<dbReference type="GO" id="GO:0003723">
    <property type="term" value="F:RNA binding"/>
    <property type="evidence" value="ECO:0007669"/>
    <property type="project" value="InterPro"/>
</dbReference>
<dbReference type="CDD" id="cd02570">
    <property type="entry name" value="PseudoU_synth_EcTruA"/>
    <property type="match status" value="1"/>
</dbReference>
<dbReference type="HAMAP" id="MF_00171">
    <property type="entry name" value="TruA"/>
    <property type="match status" value="1"/>
</dbReference>
<evidence type="ECO:0000313" key="12">
    <source>
        <dbReference type="Proteomes" id="UP000224507"/>
    </source>
</evidence>
<proteinExistence type="inferred from homology"/>
<accession>A0A0S2ZQW1</accession>
<evidence type="ECO:0000313" key="9">
    <source>
        <dbReference type="EMBL" id="ALM95179.1"/>
    </source>
</evidence>
<dbReference type="FunFam" id="3.30.70.580:FF:000001">
    <property type="entry name" value="tRNA pseudouridine synthase A"/>
    <property type="match status" value="1"/>
</dbReference>
<comment type="similarity">
    <text evidence="1 4 7">Belongs to the tRNA pseudouridine synthase TruA family.</text>
</comment>
<keyword evidence="3 4" id="KW-0413">Isomerase</keyword>